<keyword evidence="6" id="KW-1185">Reference proteome</keyword>
<reference evidence="5 6" key="1">
    <citation type="submission" date="2023-04" db="EMBL/GenBank/DDBJ databases">
        <title>Draft genome sequence of acteroides sedimenti strain YN3PY1.</title>
        <authorList>
            <person name="Yoshida N."/>
        </authorList>
    </citation>
    <scope>NUCLEOTIDE SEQUENCE [LARGE SCALE GENOMIC DNA]</scope>
    <source>
        <strain evidence="5 6">YN3PY1</strain>
    </source>
</reference>
<comment type="function">
    <text evidence="3">Required for maturation of 30S ribosomal subunits.</text>
</comment>
<dbReference type="InterPro" id="IPR035956">
    <property type="entry name" value="RimP_N_sf"/>
</dbReference>
<gene>
    <name evidence="3 5" type="primary">rimP</name>
    <name evidence="5" type="ORF">BSYN_24160</name>
</gene>
<dbReference type="Gene3D" id="3.30.300.70">
    <property type="entry name" value="RimP-like superfamily, N-terminal"/>
    <property type="match status" value="1"/>
</dbReference>
<dbReference type="NCBIfam" id="NF002531">
    <property type="entry name" value="PRK02001.1"/>
    <property type="match status" value="1"/>
</dbReference>
<proteinExistence type="inferred from homology"/>
<keyword evidence="2 3" id="KW-0690">Ribosome biogenesis</keyword>
<comment type="similarity">
    <text evidence="3">Belongs to the RimP family.</text>
</comment>
<dbReference type="InterPro" id="IPR028989">
    <property type="entry name" value="RimP_N"/>
</dbReference>
<name>A0ABM8IFX3_9BACE</name>
<evidence type="ECO:0000256" key="3">
    <source>
        <dbReference type="HAMAP-Rule" id="MF_01077"/>
    </source>
</evidence>
<comment type="subcellular location">
    <subcellularLocation>
        <location evidence="3">Cytoplasm</location>
    </subcellularLocation>
</comment>
<dbReference type="InterPro" id="IPR003728">
    <property type="entry name" value="Ribosome_maturation_RimP"/>
</dbReference>
<dbReference type="RefSeq" id="WP_353331248.1">
    <property type="nucleotide sequence ID" value="NZ_AP028055.1"/>
</dbReference>
<keyword evidence="1 3" id="KW-0963">Cytoplasm</keyword>
<accession>A0ABM8IFX3</accession>
<protein>
    <recommendedName>
        <fullName evidence="3">Ribosome maturation factor RimP</fullName>
    </recommendedName>
</protein>
<dbReference type="SUPFAM" id="SSF75420">
    <property type="entry name" value="YhbC-like, N-terminal domain"/>
    <property type="match status" value="1"/>
</dbReference>
<evidence type="ECO:0000256" key="2">
    <source>
        <dbReference type="ARBA" id="ARBA00022517"/>
    </source>
</evidence>
<dbReference type="Proteomes" id="UP001496674">
    <property type="component" value="Chromosome"/>
</dbReference>
<sequence>MIDKRTVSQIVEEWLQGKEYFLVDINVSPDDKILVEIDHSEGVWIEDCVELSRFIESKLNREEEDYELEVGSAGIGQPFKVLQQYYIHLGCDVEVLAKNGIKYTGVLKEADEEKFAITIQKKVKEEGAKRPQIVDEDIYFTYDQIKYTKYLISFK</sequence>
<feature type="domain" description="Ribosome maturation factor RimP N-terminal" evidence="4">
    <location>
        <begin position="10"/>
        <end position="75"/>
    </location>
</feature>
<dbReference type="Pfam" id="PF02576">
    <property type="entry name" value="RimP_N"/>
    <property type="match status" value="1"/>
</dbReference>
<dbReference type="EMBL" id="AP028055">
    <property type="protein sequence ID" value="BEH00152.1"/>
    <property type="molecule type" value="Genomic_DNA"/>
</dbReference>
<dbReference type="PANTHER" id="PTHR33867:SF1">
    <property type="entry name" value="RIBOSOME MATURATION FACTOR RIMP"/>
    <property type="match status" value="1"/>
</dbReference>
<evidence type="ECO:0000313" key="5">
    <source>
        <dbReference type="EMBL" id="BEH00152.1"/>
    </source>
</evidence>
<dbReference type="PANTHER" id="PTHR33867">
    <property type="entry name" value="RIBOSOME MATURATION FACTOR RIMP"/>
    <property type="match status" value="1"/>
</dbReference>
<organism evidence="5 6">
    <name type="scientific">Bacteroides sedimenti</name>
    <dbReference type="NCBI Taxonomy" id="2136147"/>
    <lineage>
        <taxon>Bacteria</taxon>
        <taxon>Pseudomonadati</taxon>
        <taxon>Bacteroidota</taxon>
        <taxon>Bacteroidia</taxon>
        <taxon>Bacteroidales</taxon>
        <taxon>Bacteroidaceae</taxon>
        <taxon>Bacteroides</taxon>
    </lineage>
</organism>
<evidence type="ECO:0000313" key="6">
    <source>
        <dbReference type="Proteomes" id="UP001496674"/>
    </source>
</evidence>
<dbReference type="HAMAP" id="MF_01077">
    <property type="entry name" value="RimP"/>
    <property type="match status" value="1"/>
</dbReference>
<evidence type="ECO:0000259" key="4">
    <source>
        <dbReference type="Pfam" id="PF02576"/>
    </source>
</evidence>
<evidence type="ECO:0000256" key="1">
    <source>
        <dbReference type="ARBA" id="ARBA00022490"/>
    </source>
</evidence>